<evidence type="ECO:0000313" key="2">
    <source>
        <dbReference type="Proteomes" id="UP000321258"/>
    </source>
</evidence>
<accession>A0A512IS50</accession>
<keyword evidence="2" id="KW-1185">Reference proteome</keyword>
<sequence>MGKRMPKILQIKAVAEQRAQLHNAAIAFARANPGKLPPNMKRLRRLNIESATRRSLVGDKGMRA</sequence>
<proteinExistence type="predicted"/>
<protein>
    <submittedName>
        <fullName evidence="1">Uncharacterized protein</fullName>
    </submittedName>
</protein>
<gene>
    <name evidence="1" type="ORF">MHA02_29210</name>
</gene>
<comment type="caution">
    <text evidence="1">The sequence shown here is derived from an EMBL/GenBank/DDBJ whole genome shotgun (WGS) entry which is preliminary data.</text>
</comment>
<dbReference type="Proteomes" id="UP000321258">
    <property type="component" value="Unassembled WGS sequence"/>
</dbReference>
<organism evidence="1 2">
    <name type="scientific">Methylobacterium haplocladii</name>
    <dbReference type="NCBI Taxonomy" id="1176176"/>
    <lineage>
        <taxon>Bacteria</taxon>
        <taxon>Pseudomonadati</taxon>
        <taxon>Pseudomonadota</taxon>
        <taxon>Alphaproteobacteria</taxon>
        <taxon>Hyphomicrobiales</taxon>
        <taxon>Methylobacteriaceae</taxon>
        <taxon>Methylobacterium</taxon>
    </lineage>
</organism>
<evidence type="ECO:0000313" key="1">
    <source>
        <dbReference type="EMBL" id="GEP00534.1"/>
    </source>
</evidence>
<dbReference type="AlphaFoldDB" id="A0A512IS50"/>
<dbReference type="EMBL" id="BJZT01000032">
    <property type="protein sequence ID" value="GEP00534.1"/>
    <property type="molecule type" value="Genomic_DNA"/>
</dbReference>
<reference evidence="1 2" key="1">
    <citation type="submission" date="2019-07" db="EMBL/GenBank/DDBJ databases">
        <title>Whole genome shotgun sequence of Methylobacterium haplocladii NBRC 107714.</title>
        <authorList>
            <person name="Hosoyama A."/>
            <person name="Uohara A."/>
            <person name="Ohji S."/>
            <person name="Ichikawa N."/>
        </authorList>
    </citation>
    <scope>NUCLEOTIDE SEQUENCE [LARGE SCALE GENOMIC DNA]</scope>
    <source>
        <strain evidence="1 2">NBRC 107714</strain>
    </source>
</reference>
<name>A0A512IS50_9HYPH</name>